<feature type="compositionally biased region" description="Polar residues" evidence="1">
    <location>
        <begin position="29"/>
        <end position="40"/>
    </location>
</feature>
<reference evidence="3" key="2">
    <citation type="submission" date="2013-04" db="EMBL/GenBank/DDBJ databases">
        <title>Bisphenol A degrading Sphingobium sp. strain BiD32.</title>
        <authorList>
            <person name="Nielsen J.L."/>
            <person name="Zhou N.A."/>
            <person name="Kjeldal H."/>
        </authorList>
    </citation>
    <scope>NUCLEOTIDE SEQUENCE [LARGE SCALE GENOMIC DNA]</scope>
    <source>
        <strain evidence="3">BiD32</strain>
    </source>
</reference>
<comment type="caution">
    <text evidence="2">The sequence shown here is derived from an EMBL/GenBank/DDBJ whole genome shotgun (WGS) entry which is preliminary data.</text>
</comment>
<dbReference type="Proteomes" id="UP000013201">
    <property type="component" value="Unassembled WGS sequence"/>
</dbReference>
<name>N1MP79_9SPHN</name>
<feature type="region of interest" description="Disordered" evidence="1">
    <location>
        <begin position="21"/>
        <end position="40"/>
    </location>
</feature>
<reference evidence="2 3" key="1">
    <citation type="submission" date="2013-03" db="EMBL/GenBank/DDBJ databases">
        <authorList>
            <person name="Le V."/>
        </authorList>
    </citation>
    <scope>NUCLEOTIDE SEQUENCE [LARGE SCALE GENOMIC DNA]</scope>
    <source>
        <strain evidence="2 3">BiD32</strain>
    </source>
</reference>
<gene>
    <name evidence="2" type="ORF">EBBID32_15770</name>
</gene>
<dbReference type="EMBL" id="CAVK010000072">
    <property type="protein sequence ID" value="CCW17238.1"/>
    <property type="molecule type" value="Genomic_DNA"/>
</dbReference>
<evidence type="ECO:0000256" key="1">
    <source>
        <dbReference type="SAM" id="MobiDB-lite"/>
    </source>
</evidence>
<evidence type="ECO:0000313" key="3">
    <source>
        <dbReference type="Proteomes" id="UP000013201"/>
    </source>
</evidence>
<organism evidence="2 3">
    <name type="scientific">Sphingobium indicum BiD32</name>
    <dbReference type="NCBI Taxonomy" id="1301087"/>
    <lineage>
        <taxon>Bacteria</taxon>
        <taxon>Pseudomonadati</taxon>
        <taxon>Pseudomonadota</taxon>
        <taxon>Alphaproteobacteria</taxon>
        <taxon>Sphingomonadales</taxon>
        <taxon>Sphingomonadaceae</taxon>
        <taxon>Sphingobium</taxon>
    </lineage>
</organism>
<dbReference type="AlphaFoldDB" id="N1MP79"/>
<proteinExistence type="predicted"/>
<protein>
    <submittedName>
        <fullName evidence="2">Uncharacterized protein</fullName>
    </submittedName>
</protein>
<keyword evidence="3" id="KW-1185">Reference proteome</keyword>
<evidence type="ECO:0000313" key="2">
    <source>
        <dbReference type="EMBL" id="CCW17238.1"/>
    </source>
</evidence>
<accession>N1MP79</accession>
<sequence length="40" mass="4219">MSALLFDYVVEKRAVRTIATLGLDEPDQPGSNGSANGTHS</sequence>